<dbReference type="PROSITE" id="PS50053">
    <property type="entry name" value="UBIQUITIN_2"/>
    <property type="match status" value="1"/>
</dbReference>
<evidence type="ECO:0000256" key="4">
    <source>
        <dbReference type="SAM" id="MobiDB-lite"/>
    </source>
</evidence>
<dbReference type="InterPro" id="IPR017930">
    <property type="entry name" value="Myb_dom"/>
</dbReference>
<feature type="region of interest" description="Disordered" evidence="4">
    <location>
        <begin position="656"/>
        <end position="693"/>
    </location>
</feature>
<dbReference type="GO" id="GO:0042162">
    <property type="term" value="F:telomeric DNA binding"/>
    <property type="evidence" value="ECO:0007669"/>
    <property type="project" value="UniProtKB-ARBA"/>
</dbReference>
<dbReference type="PANTHER" id="PTHR21717:SF73">
    <property type="entry name" value="TELOMERE-BINDING PROTEIN, PUTATIVE-RELATED"/>
    <property type="match status" value="1"/>
</dbReference>
<reference evidence="9" key="1">
    <citation type="journal article" date="2019" name="Plant Biotechnol. J.">
        <title>Genome sequencing of the Australian wild diploid species Gossypium australe highlights disease resistance and delayed gland morphogenesis.</title>
        <authorList>
            <person name="Cai Y."/>
            <person name="Cai X."/>
            <person name="Wang Q."/>
            <person name="Wang P."/>
            <person name="Zhang Y."/>
            <person name="Cai C."/>
            <person name="Xu Y."/>
            <person name="Wang K."/>
            <person name="Zhou Z."/>
            <person name="Wang C."/>
            <person name="Geng S."/>
            <person name="Li B."/>
            <person name="Dong Q."/>
            <person name="Hou Y."/>
            <person name="Wang H."/>
            <person name="Ai P."/>
            <person name="Liu Z."/>
            <person name="Yi F."/>
            <person name="Sun M."/>
            <person name="An G."/>
            <person name="Cheng J."/>
            <person name="Zhang Y."/>
            <person name="Shi Q."/>
            <person name="Xie Y."/>
            <person name="Shi X."/>
            <person name="Chang Y."/>
            <person name="Huang F."/>
            <person name="Chen Y."/>
            <person name="Hong S."/>
            <person name="Mi L."/>
            <person name="Sun Q."/>
            <person name="Zhang L."/>
            <person name="Zhou B."/>
            <person name="Peng R."/>
            <person name="Zhang X."/>
            <person name="Liu F."/>
        </authorList>
    </citation>
    <scope>NUCLEOTIDE SEQUENCE [LARGE SCALE GENOMIC DNA]</scope>
    <source>
        <strain evidence="9">cv. PA1801</strain>
    </source>
</reference>
<evidence type="ECO:0000256" key="1">
    <source>
        <dbReference type="ARBA" id="ARBA00004123"/>
    </source>
</evidence>
<feature type="domain" description="Ubiquitin-like" evidence="5">
    <location>
        <begin position="379"/>
        <end position="444"/>
    </location>
</feature>
<dbReference type="InterPro" id="IPR001005">
    <property type="entry name" value="SANT/Myb"/>
</dbReference>
<keyword evidence="2" id="KW-0238">DNA-binding</keyword>
<dbReference type="Pfam" id="PF23603">
    <property type="entry name" value="Ubiquitin_TPR1"/>
    <property type="match status" value="1"/>
</dbReference>
<evidence type="ECO:0000259" key="5">
    <source>
        <dbReference type="PROSITE" id="PS50053"/>
    </source>
</evidence>
<name>A0A5B6W952_9ROSI</name>
<dbReference type="CDD" id="cd11660">
    <property type="entry name" value="SANT_TRF"/>
    <property type="match status" value="1"/>
</dbReference>
<dbReference type="OrthoDB" id="2020981at2759"/>
<dbReference type="InterPro" id="IPR029071">
    <property type="entry name" value="Ubiquitin-like_domsf"/>
</dbReference>
<protein>
    <submittedName>
        <fullName evidence="8">Telomere repeat-binding protein 3</fullName>
    </submittedName>
</protein>
<evidence type="ECO:0000259" key="7">
    <source>
        <dbReference type="PROSITE" id="PS51294"/>
    </source>
</evidence>
<comment type="subcellular location">
    <subcellularLocation>
        <location evidence="1">Nucleus</location>
    </subcellularLocation>
</comment>
<dbReference type="PANTHER" id="PTHR21717">
    <property type="entry name" value="TELOMERIC REPEAT BINDING PROTEIN"/>
    <property type="match status" value="1"/>
</dbReference>
<evidence type="ECO:0000259" key="6">
    <source>
        <dbReference type="PROSITE" id="PS50090"/>
    </source>
</evidence>
<comment type="caution">
    <text evidence="8">The sequence shown here is derived from an EMBL/GenBank/DDBJ whole genome shotgun (WGS) entry which is preliminary data.</text>
</comment>
<dbReference type="SUPFAM" id="SSF54236">
    <property type="entry name" value="Ubiquitin-like"/>
    <property type="match status" value="1"/>
</dbReference>
<dbReference type="InterPro" id="IPR057625">
    <property type="entry name" value="TPR1-6-like_ubiquitin"/>
</dbReference>
<dbReference type="PROSITE" id="PS51294">
    <property type="entry name" value="HTH_MYB"/>
    <property type="match status" value="1"/>
</dbReference>
<feature type="domain" description="Myb-like" evidence="6">
    <location>
        <begin position="574"/>
        <end position="622"/>
    </location>
</feature>
<proteinExistence type="predicted"/>
<feature type="region of interest" description="Disordered" evidence="4">
    <location>
        <begin position="509"/>
        <end position="528"/>
    </location>
</feature>
<dbReference type="GO" id="GO:0005634">
    <property type="term" value="C:nucleus"/>
    <property type="evidence" value="ECO:0007669"/>
    <property type="project" value="UniProtKB-SubCell"/>
</dbReference>
<feature type="compositionally biased region" description="Basic residues" evidence="4">
    <location>
        <begin position="656"/>
        <end position="670"/>
    </location>
</feature>
<dbReference type="InterPro" id="IPR031105">
    <property type="entry name" value="TRP_plant"/>
</dbReference>
<accession>A0A5B6W952</accession>
<evidence type="ECO:0000256" key="2">
    <source>
        <dbReference type="ARBA" id="ARBA00023125"/>
    </source>
</evidence>
<dbReference type="AlphaFoldDB" id="A0A5B6W952"/>
<dbReference type="SUPFAM" id="SSF46689">
    <property type="entry name" value="Homeodomain-like"/>
    <property type="match status" value="1"/>
</dbReference>
<feature type="domain" description="HTH myb-type" evidence="7">
    <location>
        <begin position="573"/>
        <end position="626"/>
    </location>
</feature>
<keyword evidence="9" id="KW-1185">Reference proteome</keyword>
<dbReference type="InterPro" id="IPR009057">
    <property type="entry name" value="Homeodomain-like_sf"/>
</dbReference>
<keyword evidence="3" id="KW-0539">Nucleus</keyword>
<evidence type="ECO:0000313" key="8">
    <source>
        <dbReference type="EMBL" id="KAA3478289.1"/>
    </source>
</evidence>
<gene>
    <name evidence="8" type="ORF">EPI10_012102</name>
</gene>
<dbReference type="Gene3D" id="1.10.246.220">
    <property type="match status" value="1"/>
</dbReference>
<dbReference type="Proteomes" id="UP000325315">
    <property type="component" value="Unassembled WGS sequence"/>
</dbReference>
<evidence type="ECO:0000313" key="9">
    <source>
        <dbReference type="Proteomes" id="UP000325315"/>
    </source>
</evidence>
<dbReference type="PROSITE" id="PS50090">
    <property type="entry name" value="MYB_LIKE"/>
    <property type="match status" value="1"/>
</dbReference>
<evidence type="ECO:0000256" key="3">
    <source>
        <dbReference type="ARBA" id="ARBA00023242"/>
    </source>
</evidence>
<organism evidence="8 9">
    <name type="scientific">Gossypium australe</name>
    <dbReference type="NCBI Taxonomy" id="47621"/>
    <lineage>
        <taxon>Eukaryota</taxon>
        <taxon>Viridiplantae</taxon>
        <taxon>Streptophyta</taxon>
        <taxon>Embryophyta</taxon>
        <taxon>Tracheophyta</taxon>
        <taxon>Spermatophyta</taxon>
        <taxon>Magnoliopsida</taxon>
        <taxon>eudicotyledons</taxon>
        <taxon>Gunneridae</taxon>
        <taxon>Pentapetalae</taxon>
        <taxon>rosids</taxon>
        <taxon>malvids</taxon>
        <taxon>Malvales</taxon>
        <taxon>Malvaceae</taxon>
        <taxon>Malvoideae</taxon>
        <taxon>Gossypium</taxon>
    </lineage>
</organism>
<sequence length="693" mass="77423">MVFKKRFAFNVHDVPRAPRSMRVLFDPVDVLTRSIKYNPFGLAVDLKSQSKWTVEESQFCAFEMLASLAGKLLQESESSASSNASEGHECDSIGKNCFKQEIQYEDKPLKPKCFEQGRCEASVAASELTTENGGDSKDFRCAENNAILECTLTKMDPACSEEINGDLKYGSFPGNVDGHSPYFGESYNGKTENAFKQERDPTGLETQALNISNKGPSKDPVKFDRVVKLLSRRDPVPSVPFTRRRNDIKLGSRDDEENFSRFKRLSKRFKASRPPTCIGDRRIRKLLTSKYWKVATKLEDFEHSRFVSSYFLLIFVFHIFQGGKRPLYRKRKTYTLYKQRKIFDRKSVTSSPGKDMNGDKCSTAAMSDRACGISSVFTVKFSIKSFRIPELYIEVPETATVGSLKRTVMEAVTALIGGGIRVGLLLQGKKVRDDSRTLSQAGISCDDNLDALGFTLEPGPAKAPTTMCSEEPPLLLSYDAAPQNLTSSLATPAVNTGIPNCTLNLPLLTNSENPATDHEPVSSKTDMPTDQSLLESRALVPVPVPATNVEALTAVTVNQKFQKSELAQCRIWRPFSISEVEALVQAVEEIGTGRWRDVKLRAFDSTDHRTYVNLKDKWKTLVHTAKISPQQRRGDPVPQELLDRVLVAHAYWAQHQAKKQQSKHHHHRHGTPSITDTTEADRKGVARVPIGTM</sequence>
<dbReference type="InterPro" id="IPR000626">
    <property type="entry name" value="Ubiquitin-like_dom"/>
</dbReference>
<dbReference type="EMBL" id="SMMG02000004">
    <property type="protein sequence ID" value="KAA3478289.1"/>
    <property type="molecule type" value="Genomic_DNA"/>
</dbReference>